<dbReference type="OrthoDB" id="9804695at2"/>
<name>Q7UEA4_RHOBA</name>
<reference evidence="1 2" key="1">
    <citation type="journal article" date="2003" name="Proc. Natl. Acad. Sci. U.S.A.">
        <title>Complete genome sequence of the marine planctomycete Pirellula sp. strain 1.</title>
        <authorList>
            <person name="Gloeckner F.O."/>
            <person name="Kube M."/>
            <person name="Bauer M."/>
            <person name="Teeling H."/>
            <person name="Lombardot T."/>
            <person name="Ludwig W."/>
            <person name="Gade D."/>
            <person name="Beck A."/>
            <person name="Borzym K."/>
            <person name="Heitmann K."/>
            <person name="Rabus R."/>
            <person name="Schlesner H."/>
            <person name="Amann R."/>
            <person name="Reinhardt R."/>
        </authorList>
    </citation>
    <scope>NUCLEOTIDE SEQUENCE [LARGE SCALE GENOMIC DNA]</scope>
    <source>
        <strain evidence="2">DSM 10527 / NCIMB 13988 / SH1</strain>
    </source>
</reference>
<dbReference type="Proteomes" id="UP000001025">
    <property type="component" value="Chromosome"/>
</dbReference>
<dbReference type="EnsemblBacteria" id="CAD79144">
    <property type="protein sequence ID" value="CAD79144"/>
    <property type="gene ID" value="RB11475"/>
</dbReference>
<evidence type="ECO:0000313" key="2">
    <source>
        <dbReference type="Proteomes" id="UP000001025"/>
    </source>
</evidence>
<sequence>MSAPYEATSQIPTHAMVAGVKQIGMQLRAEQANESARGAGITVIDDGSCILVLLALQ</sequence>
<organism evidence="1 2">
    <name type="scientific">Rhodopirellula baltica (strain DSM 10527 / NCIMB 13988 / SH1)</name>
    <dbReference type="NCBI Taxonomy" id="243090"/>
    <lineage>
        <taxon>Bacteria</taxon>
        <taxon>Pseudomonadati</taxon>
        <taxon>Planctomycetota</taxon>
        <taxon>Planctomycetia</taxon>
        <taxon>Pirellulales</taxon>
        <taxon>Pirellulaceae</taxon>
        <taxon>Rhodopirellula</taxon>
    </lineage>
</organism>
<evidence type="ECO:0000313" key="1">
    <source>
        <dbReference type="EMBL" id="CAD79144.1"/>
    </source>
</evidence>
<dbReference type="AlphaFoldDB" id="Q7UEA4"/>
<accession>Q7UEA4</accession>
<dbReference type="eggNOG" id="COG1832">
    <property type="taxonomic scope" value="Bacteria"/>
</dbReference>
<keyword evidence="2" id="KW-1185">Reference proteome</keyword>
<proteinExistence type="predicted"/>
<protein>
    <submittedName>
        <fullName evidence="1">Uncharacterized protein</fullName>
    </submittedName>
</protein>
<dbReference type="RefSeq" id="WP_011123278.1">
    <property type="nucleotide sequence ID" value="NC_005027.1"/>
</dbReference>
<dbReference type="PATRIC" id="fig|243090.15.peg.5554"/>
<dbReference type="HOGENOM" id="CLU_2993712_0_0_0"/>
<dbReference type="KEGG" id="rba:RB11475"/>
<dbReference type="EMBL" id="BX294153">
    <property type="protein sequence ID" value="CAD79144.1"/>
    <property type="molecule type" value="Genomic_DNA"/>
</dbReference>
<dbReference type="InParanoid" id="Q7UEA4"/>
<gene>
    <name evidence="1" type="ordered locus">RB11475</name>
</gene>